<reference evidence="4" key="2">
    <citation type="journal article" date="2007" name="Science">
        <title>Genome sequence of Aedes aegypti, a major arbovirus vector.</title>
        <authorList>
            <person name="Nene V."/>
            <person name="Wortman J.R."/>
            <person name="Lawson D."/>
            <person name="Haas B."/>
            <person name="Kodira C."/>
            <person name="Tu Z.J."/>
            <person name="Loftus B."/>
            <person name="Xi Z."/>
            <person name="Megy K."/>
            <person name="Grabherr M."/>
            <person name="Ren Q."/>
            <person name="Zdobnov E.M."/>
            <person name="Lobo N.F."/>
            <person name="Campbell K.S."/>
            <person name="Brown S.E."/>
            <person name="Bonaldo M.F."/>
            <person name="Zhu J."/>
            <person name="Sinkins S.P."/>
            <person name="Hogenkamp D.G."/>
            <person name="Amedeo P."/>
            <person name="Arensburger P."/>
            <person name="Atkinson P.W."/>
            <person name="Bidwell S."/>
            <person name="Biedler J."/>
            <person name="Birney E."/>
            <person name="Bruggner R.V."/>
            <person name="Costas J."/>
            <person name="Coy M.R."/>
            <person name="Crabtree J."/>
            <person name="Crawford M."/>
            <person name="Debruyn B."/>
            <person name="Decaprio D."/>
            <person name="Eiglmeier K."/>
            <person name="Eisenstadt E."/>
            <person name="El-Dorry H."/>
            <person name="Gelbart W.M."/>
            <person name="Gomes S.L."/>
            <person name="Hammond M."/>
            <person name="Hannick L.I."/>
            <person name="Hogan J.R."/>
            <person name="Holmes M.H."/>
            <person name="Jaffe D."/>
            <person name="Johnston J.S."/>
            <person name="Kennedy R.C."/>
            <person name="Koo H."/>
            <person name="Kravitz S."/>
            <person name="Kriventseva E.V."/>
            <person name="Kulp D."/>
            <person name="Labutti K."/>
            <person name="Lee E."/>
            <person name="Li S."/>
            <person name="Lovin D.D."/>
            <person name="Mao C."/>
            <person name="Mauceli E."/>
            <person name="Menck C.F."/>
            <person name="Miller J.R."/>
            <person name="Montgomery P."/>
            <person name="Mori A."/>
            <person name="Nascimento A.L."/>
            <person name="Naveira H.F."/>
            <person name="Nusbaum C."/>
            <person name="O'leary S."/>
            <person name="Orvis J."/>
            <person name="Pertea M."/>
            <person name="Quesneville H."/>
            <person name="Reidenbach K.R."/>
            <person name="Rogers Y.H."/>
            <person name="Roth C.W."/>
            <person name="Schneider J.R."/>
            <person name="Schatz M."/>
            <person name="Shumway M."/>
            <person name="Stanke M."/>
            <person name="Stinson E.O."/>
            <person name="Tubio J.M."/>
            <person name="Vanzee J.P."/>
            <person name="Verjovski-Almeida S."/>
            <person name="Werner D."/>
            <person name="White O."/>
            <person name="Wyder S."/>
            <person name="Zeng Q."/>
            <person name="Zhao Q."/>
            <person name="Zhao Y."/>
            <person name="Hill C.A."/>
            <person name="Raikhel A.S."/>
            <person name="Soares M.B."/>
            <person name="Knudson D.L."/>
            <person name="Lee N.H."/>
            <person name="Galagan J."/>
            <person name="Salzberg S.L."/>
            <person name="Paulsen I.T."/>
            <person name="Dimopoulos G."/>
            <person name="Collins F.H."/>
            <person name="Birren B."/>
            <person name="Fraser-Liggett C.M."/>
            <person name="Severson D.W."/>
        </authorList>
    </citation>
    <scope>NUCLEOTIDE SEQUENCE [LARGE SCALE GENOMIC DNA]</scope>
    <source>
        <strain evidence="4">Liverpool</strain>
    </source>
</reference>
<dbReference type="PaxDb" id="7159-AAEL017310-PA"/>
<dbReference type="Gene3D" id="3.20.20.140">
    <property type="entry name" value="Metal-dependent hydrolases"/>
    <property type="match status" value="1"/>
</dbReference>
<evidence type="ECO:0000256" key="3">
    <source>
        <dbReference type="SAM" id="SignalP"/>
    </source>
</evidence>
<dbReference type="VEuPathDB" id="VectorBase:AAEL019989"/>
<keyword evidence="1" id="KW-0449">Lipoprotein</keyword>
<comment type="similarity">
    <text evidence="1">Belongs to the metallo-dependent hydrolases superfamily. Peptidase M19 family.</text>
</comment>
<dbReference type="PhylomeDB" id="J9HGA7"/>
<dbReference type="MEROPS" id="M19.A02"/>
<reference evidence="4" key="3">
    <citation type="submission" date="2012-09" db="EMBL/GenBank/DDBJ databases">
        <authorList>
            <consortium name="VectorBase"/>
        </authorList>
    </citation>
    <scope>NUCLEOTIDE SEQUENCE</scope>
    <source>
        <strain evidence="4">Liverpool</strain>
    </source>
</reference>
<protein>
    <recommendedName>
        <fullName evidence="1">Dipeptidase</fullName>
        <ecNumber evidence="1">3.4.13.19</ecNumber>
    </recommendedName>
</protein>
<evidence type="ECO:0000313" key="4">
    <source>
        <dbReference type="EMBL" id="EJY57887.1"/>
    </source>
</evidence>
<dbReference type="PANTHER" id="PTHR10443:SF47">
    <property type="entry name" value="DIPEPTIDASE"/>
    <property type="match status" value="1"/>
</dbReference>
<keyword evidence="1" id="KW-0482">Metalloprotease</keyword>
<accession>J9HGA7</accession>
<dbReference type="Pfam" id="PF01244">
    <property type="entry name" value="Peptidase_M19"/>
    <property type="match status" value="1"/>
</dbReference>
<proteinExistence type="inferred from homology"/>
<keyword evidence="1" id="KW-0645">Protease</keyword>
<dbReference type="GO" id="GO:0098552">
    <property type="term" value="C:side of membrane"/>
    <property type="evidence" value="ECO:0007669"/>
    <property type="project" value="UniProtKB-KW"/>
</dbReference>
<name>J9HGA7_AEDAE</name>
<dbReference type="Proteomes" id="UP000682892">
    <property type="component" value="Unassembled WGS sequence"/>
</dbReference>
<keyword evidence="2" id="KW-1133">Transmembrane helix</keyword>
<keyword evidence="1" id="KW-1015">Disulfide bond</keyword>
<keyword evidence="1" id="KW-0325">Glycoprotein</keyword>
<evidence type="ECO:0000256" key="1">
    <source>
        <dbReference type="RuleBase" id="RU341113"/>
    </source>
</evidence>
<feature type="signal peptide" evidence="3">
    <location>
        <begin position="1"/>
        <end position="15"/>
    </location>
</feature>
<comment type="subcellular location">
    <subcellularLocation>
        <location evidence="1">Membrane</location>
        <topology evidence="1">Lipid-anchor</topology>
        <topology evidence="1">GPI-anchor</topology>
    </subcellularLocation>
</comment>
<dbReference type="InterPro" id="IPR032466">
    <property type="entry name" value="Metal_Hydrolase"/>
</dbReference>
<sequence>MFVLLSLSFPLSTFTPRPQTIVREMNRLGMIVDLSKSSVATMKDVLATSQAPVIFSHSSAYALCNSSRNVQDEVLQLVTKNRGLVMVNFYNKFLSCTENATVEDAVGEYLSLCVVAIFFIYFLCCNVCICFAG</sequence>
<keyword evidence="1" id="KW-0224">Dipeptidase</keyword>
<evidence type="ECO:0000313" key="5">
    <source>
        <dbReference type="Proteomes" id="UP000682892"/>
    </source>
</evidence>
<comment type="subunit">
    <text evidence="1">Homodimer; disulfide-linked.</text>
</comment>
<keyword evidence="3" id="KW-0732">Signal</keyword>
<gene>
    <name evidence="4" type="ORF">AaeL_AAEL017310</name>
</gene>
<comment type="cofactor">
    <cofactor evidence="1">
        <name>Zn(2+)</name>
        <dbReference type="ChEBI" id="CHEBI:29105"/>
    </cofactor>
</comment>
<dbReference type="eggNOG" id="KOG4127">
    <property type="taxonomic scope" value="Eukaryota"/>
</dbReference>
<dbReference type="GO" id="GO:0046872">
    <property type="term" value="F:metal ion binding"/>
    <property type="evidence" value="ECO:0007669"/>
    <property type="project" value="UniProtKB-UniRule"/>
</dbReference>
<organism evidence="4 5">
    <name type="scientific">Aedes aegypti</name>
    <name type="common">Yellowfever mosquito</name>
    <name type="synonym">Culex aegypti</name>
    <dbReference type="NCBI Taxonomy" id="7159"/>
    <lineage>
        <taxon>Eukaryota</taxon>
        <taxon>Metazoa</taxon>
        <taxon>Ecdysozoa</taxon>
        <taxon>Arthropoda</taxon>
        <taxon>Hexapoda</taxon>
        <taxon>Insecta</taxon>
        <taxon>Pterygota</taxon>
        <taxon>Neoptera</taxon>
        <taxon>Endopterygota</taxon>
        <taxon>Diptera</taxon>
        <taxon>Nematocera</taxon>
        <taxon>Culicoidea</taxon>
        <taxon>Culicidae</taxon>
        <taxon>Culicinae</taxon>
        <taxon>Aedini</taxon>
        <taxon>Aedes</taxon>
        <taxon>Stegomyia</taxon>
    </lineage>
</organism>
<dbReference type="GO" id="GO:0006508">
    <property type="term" value="P:proteolysis"/>
    <property type="evidence" value="ECO:0007669"/>
    <property type="project" value="UniProtKB-KW"/>
</dbReference>
<dbReference type="SUPFAM" id="SSF51556">
    <property type="entry name" value="Metallo-dependent hydrolases"/>
    <property type="match status" value="1"/>
</dbReference>
<keyword evidence="1" id="KW-0336">GPI-anchor</keyword>
<dbReference type="PROSITE" id="PS51365">
    <property type="entry name" value="RENAL_DIPEPTIDASE_2"/>
    <property type="match status" value="1"/>
</dbReference>
<dbReference type="EMBL" id="CH477706">
    <property type="protein sequence ID" value="EJY57887.1"/>
    <property type="molecule type" value="Genomic_DNA"/>
</dbReference>
<keyword evidence="1" id="KW-0479">Metal-binding</keyword>
<keyword evidence="2" id="KW-0812">Transmembrane</keyword>
<dbReference type="PANTHER" id="PTHR10443">
    <property type="entry name" value="MICROSOMAL DIPEPTIDASE"/>
    <property type="match status" value="1"/>
</dbReference>
<reference evidence="4" key="1">
    <citation type="submission" date="2005-10" db="EMBL/GenBank/DDBJ databases">
        <authorList>
            <person name="Loftus B.J."/>
            <person name="Nene V.M."/>
            <person name="Hannick L.I."/>
            <person name="Bidwell S."/>
            <person name="Haas B."/>
            <person name="Amedeo P."/>
            <person name="Orvis J."/>
            <person name="Wortman J.R."/>
            <person name="White O.R."/>
            <person name="Salzberg S."/>
            <person name="Shumway M."/>
            <person name="Koo H."/>
            <person name="Zhao Y."/>
            <person name="Holmes M."/>
            <person name="Miller J."/>
            <person name="Schatz M."/>
            <person name="Pop M."/>
            <person name="Pai G."/>
            <person name="Utterback T."/>
            <person name="Rogers Y.-H."/>
            <person name="Kravitz S."/>
            <person name="Fraser C.M."/>
        </authorList>
    </citation>
    <scope>NUCLEOTIDE SEQUENCE</scope>
    <source>
        <strain evidence="4">Liverpool</strain>
    </source>
</reference>
<keyword evidence="2" id="KW-0472">Membrane</keyword>
<feature type="chain" id="PRO_5014305628" description="Dipeptidase" evidence="3">
    <location>
        <begin position="16"/>
        <end position="133"/>
    </location>
</feature>
<dbReference type="EC" id="3.4.13.19" evidence="1"/>
<dbReference type="InterPro" id="IPR008257">
    <property type="entry name" value="Pept_M19"/>
</dbReference>
<comment type="catalytic activity">
    <reaction evidence="1">
        <text>an L-aminoacyl-L-amino acid + H2O = 2 an L-alpha-amino acid</text>
        <dbReference type="Rhea" id="RHEA:48940"/>
        <dbReference type="ChEBI" id="CHEBI:15377"/>
        <dbReference type="ChEBI" id="CHEBI:59869"/>
        <dbReference type="ChEBI" id="CHEBI:77460"/>
        <dbReference type="EC" id="3.4.13.19"/>
    </reaction>
</comment>
<feature type="transmembrane region" description="Helical" evidence="2">
    <location>
        <begin position="109"/>
        <end position="132"/>
    </location>
</feature>
<keyword evidence="1" id="KW-0378">Hydrolase</keyword>
<dbReference type="GO" id="GO:0070573">
    <property type="term" value="F:metallodipeptidase activity"/>
    <property type="evidence" value="ECO:0007669"/>
    <property type="project" value="InterPro"/>
</dbReference>
<keyword evidence="1" id="KW-0862">Zinc</keyword>
<dbReference type="STRING" id="7159.J9HGA7"/>
<dbReference type="HOGENOM" id="CLU_1908382_0_0_1"/>
<dbReference type="AlphaFoldDB" id="J9HGA7"/>
<evidence type="ECO:0000256" key="2">
    <source>
        <dbReference type="SAM" id="Phobius"/>
    </source>
</evidence>